<gene>
    <name evidence="1" type="ORF">METZ01_LOCUS400338</name>
</gene>
<dbReference type="AlphaFoldDB" id="A0A382VM13"/>
<sequence length="44" mass="5443">MHKKLPKIFIFIDKYNSEIFKNKNINIGIVYRNYKDENRENQLI</sequence>
<proteinExistence type="predicted"/>
<name>A0A382VM13_9ZZZZ</name>
<feature type="non-terminal residue" evidence="1">
    <location>
        <position position="44"/>
    </location>
</feature>
<protein>
    <submittedName>
        <fullName evidence="1">Uncharacterized protein</fullName>
    </submittedName>
</protein>
<organism evidence="1">
    <name type="scientific">marine metagenome</name>
    <dbReference type="NCBI Taxonomy" id="408172"/>
    <lineage>
        <taxon>unclassified sequences</taxon>
        <taxon>metagenomes</taxon>
        <taxon>ecological metagenomes</taxon>
    </lineage>
</organism>
<dbReference type="EMBL" id="UINC01153008">
    <property type="protein sequence ID" value="SVD47484.1"/>
    <property type="molecule type" value="Genomic_DNA"/>
</dbReference>
<reference evidence="1" key="1">
    <citation type="submission" date="2018-05" db="EMBL/GenBank/DDBJ databases">
        <authorList>
            <person name="Lanie J.A."/>
            <person name="Ng W.-L."/>
            <person name="Kazmierczak K.M."/>
            <person name="Andrzejewski T.M."/>
            <person name="Davidsen T.M."/>
            <person name="Wayne K.J."/>
            <person name="Tettelin H."/>
            <person name="Glass J.I."/>
            <person name="Rusch D."/>
            <person name="Podicherti R."/>
            <person name="Tsui H.-C.T."/>
            <person name="Winkler M.E."/>
        </authorList>
    </citation>
    <scope>NUCLEOTIDE SEQUENCE</scope>
</reference>
<accession>A0A382VM13</accession>
<evidence type="ECO:0000313" key="1">
    <source>
        <dbReference type="EMBL" id="SVD47484.1"/>
    </source>
</evidence>